<keyword evidence="1" id="KW-1133">Transmembrane helix</keyword>
<organism evidence="2 3">
    <name type="scientific">Rhizocola hellebori</name>
    <dbReference type="NCBI Taxonomy" id="1392758"/>
    <lineage>
        <taxon>Bacteria</taxon>
        <taxon>Bacillati</taxon>
        <taxon>Actinomycetota</taxon>
        <taxon>Actinomycetes</taxon>
        <taxon>Micromonosporales</taxon>
        <taxon>Micromonosporaceae</taxon>
        <taxon>Rhizocola</taxon>
    </lineage>
</organism>
<accession>A0A8J3QA30</accession>
<sequence>MIDLTDEVRRSLTDLADRARPVLLGDAAIRRVRERRKRRRVSAVAACIAVLVMLVPAWWARNGARPEPPTSTPAEVTPSPPSLPTHVLTAFAGSGGAWQVLNPETGQYFRAPQGTTAVAVSADLRTAVVLTGTGRLGIAPTTGDAEPDWVDLPQATEYSSVSISYDGERIAVPLWAQPVAGRAVFRRYAVVDIDSLRLSVVQIQQTRETEATSLSWQGSRLLISMFAARLFTGQPDPGPAQLLYAAMDPDTGTLSDFTAVPARTGPVYPWRHQLVRDNSVVVQADINGRHAFAISRLVGDSLVRGPIQLKVPLAVSARAVGWDVVTDTIIVEIGGPPGTNLVAVQVRTGEQRQLLVPIPAEATYLVLGNGDALGPGAAYLRFSV</sequence>
<dbReference type="Proteomes" id="UP000612899">
    <property type="component" value="Unassembled WGS sequence"/>
</dbReference>
<gene>
    <name evidence="2" type="ORF">Rhe02_49660</name>
</gene>
<reference evidence="2" key="1">
    <citation type="submission" date="2021-01" db="EMBL/GenBank/DDBJ databases">
        <title>Whole genome shotgun sequence of Rhizocola hellebori NBRC 109834.</title>
        <authorList>
            <person name="Komaki H."/>
            <person name="Tamura T."/>
        </authorList>
    </citation>
    <scope>NUCLEOTIDE SEQUENCE</scope>
    <source>
        <strain evidence="2">NBRC 109834</strain>
    </source>
</reference>
<proteinExistence type="predicted"/>
<evidence type="ECO:0000313" key="3">
    <source>
        <dbReference type="Proteomes" id="UP000612899"/>
    </source>
</evidence>
<keyword evidence="1" id="KW-0812">Transmembrane</keyword>
<keyword evidence="1" id="KW-0472">Membrane</keyword>
<evidence type="ECO:0000256" key="1">
    <source>
        <dbReference type="SAM" id="Phobius"/>
    </source>
</evidence>
<keyword evidence="3" id="KW-1185">Reference proteome</keyword>
<dbReference type="SUPFAM" id="SSF82171">
    <property type="entry name" value="DPP6 N-terminal domain-like"/>
    <property type="match status" value="1"/>
</dbReference>
<dbReference type="RefSeq" id="WP_203910708.1">
    <property type="nucleotide sequence ID" value="NZ_BONY01000031.1"/>
</dbReference>
<dbReference type="AlphaFoldDB" id="A0A8J3QA30"/>
<protein>
    <submittedName>
        <fullName evidence="2">Uncharacterized protein</fullName>
    </submittedName>
</protein>
<feature type="transmembrane region" description="Helical" evidence="1">
    <location>
        <begin position="41"/>
        <end position="59"/>
    </location>
</feature>
<evidence type="ECO:0000313" key="2">
    <source>
        <dbReference type="EMBL" id="GIH06899.1"/>
    </source>
</evidence>
<dbReference type="EMBL" id="BONY01000031">
    <property type="protein sequence ID" value="GIH06899.1"/>
    <property type="molecule type" value="Genomic_DNA"/>
</dbReference>
<comment type="caution">
    <text evidence="2">The sequence shown here is derived from an EMBL/GenBank/DDBJ whole genome shotgun (WGS) entry which is preliminary data.</text>
</comment>
<name>A0A8J3QA30_9ACTN</name>